<keyword evidence="3" id="KW-1185">Reference proteome</keyword>
<reference evidence="2 3" key="1">
    <citation type="submission" date="2024-02" db="EMBL/GenBank/DDBJ databases">
        <title>Draft genome sequence of Collimonas sp. strain H4R21, an effective mineral-weathering bacterial strain isolated from the beech rhizosphere.</title>
        <authorList>
            <person name="Morin E."/>
            <person name="Uroz S."/>
            <person name="Leveau J.H.J."/>
            <person name="Kumar R."/>
            <person name="Rey M.W."/>
            <person name="Pham J."/>
        </authorList>
    </citation>
    <scope>NUCLEOTIDE SEQUENCE [LARGE SCALE GENOMIC DNA]</scope>
    <source>
        <strain evidence="2 3">H4R21</strain>
    </source>
</reference>
<evidence type="ECO:0000313" key="3">
    <source>
        <dbReference type="Proteomes" id="UP001495910"/>
    </source>
</evidence>
<evidence type="ECO:0000313" key="2">
    <source>
        <dbReference type="EMBL" id="MEM4988022.1"/>
    </source>
</evidence>
<accession>A0ABU9PVJ5</accession>
<keyword evidence="1" id="KW-1133">Transmembrane helix</keyword>
<comment type="caution">
    <text evidence="2">The sequence shown here is derived from an EMBL/GenBank/DDBJ whole genome shotgun (WGS) entry which is preliminary data.</text>
</comment>
<proteinExistence type="predicted"/>
<protein>
    <submittedName>
        <fullName evidence="2">Uncharacterized protein</fullName>
    </submittedName>
</protein>
<feature type="transmembrane region" description="Helical" evidence="1">
    <location>
        <begin position="23"/>
        <end position="46"/>
    </location>
</feature>
<keyword evidence="1" id="KW-0472">Membrane</keyword>
<feature type="transmembrane region" description="Helical" evidence="1">
    <location>
        <begin position="89"/>
        <end position="116"/>
    </location>
</feature>
<dbReference type="Proteomes" id="UP001495910">
    <property type="component" value="Unassembled WGS sequence"/>
</dbReference>
<gene>
    <name evidence="2" type="ORF">V8G57_11550</name>
</gene>
<evidence type="ECO:0000256" key="1">
    <source>
        <dbReference type="SAM" id="Phobius"/>
    </source>
</evidence>
<feature type="transmembrane region" description="Helical" evidence="1">
    <location>
        <begin position="58"/>
        <end position="77"/>
    </location>
</feature>
<organism evidence="2 3">
    <name type="scientific">Collimonas rhizosphaerae</name>
    <dbReference type="NCBI Taxonomy" id="3126357"/>
    <lineage>
        <taxon>Bacteria</taxon>
        <taxon>Pseudomonadati</taxon>
        <taxon>Pseudomonadota</taxon>
        <taxon>Betaproteobacteria</taxon>
        <taxon>Burkholderiales</taxon>
        <taxon>Oxalobacteraceae</taxon>
        <taxon>Collimonas</taxon>
    </lineage>
</organism>
<dbReference type="EMBL" id="JBANDC010000007">
    <property type="protein sequence ID" value="MEM4988022.1"/>
    <property type="molecule type" value="Genomic_DNA"/>
</dbReference>
<keyword evidence="1" id="KW-0812">Transmembrane</keyword>
<dbReference type="RefSeq" id="WP_342829512.1">
    <property type="nucleotide sequence ID" value="NZ_JBANDC010000007.1"/>
</dbReference>
<name>A0ABU9PVJ5_9BURK</name>
<sequence length="117" mass="12318">MKAQGFRVGFFCMRDSSYLMENLFMSMSMVANLLAALSALIAAWFWFLSSRTSVPDNLIGVAAGPSITIVSANPLLLQAQKSGRLNAIAAGFSAAAAFIAAIPPICDAVAFVHAMIS</sequence>